<evidence type="ECO:0000256" key="1">
    <source>
        <dbReference type="SAM" id="Phobius"/>
    </source>
</evidence>
<protein>
    <submittedName>
        <fullName evidence="2">Uncharacterized protein</fullName>
    </submittedName>
</protein>
<evidence type="ECO:0000313" key="3">
    <source>
        <dbReference type="Proteomes" id="UP000281112"/>
    </source>
</evidence>
<evidence type="ECO:0000313" key="2">
    <source>
        <dbReference type="EMBL" id="RQW61160.1"/>
    </source>
</evidence>
<dbReference type="AlphaFoldDB" id="A0A3N9TB45"/>
<reference evidence="2 3" key="1">
    <citation type="submission" date="2018-11" db="EMBL/GenBank/DDBJ databases">
        <title>Vibrio LJC006 sp. nov., isolated from seawater during the bloom of the enteromorpha.</title>
        <authorList>
            <person name="Liang J."/>
        </authorList>
    </citation>
    <scope>NUCLEOTIDE SEQUENCE [LARGE SCALE GENOMIC DNA]</scope>
    <source>
        <strain evidence="2 3">LJC006</strain>
    </source>
</reference>
<comment type="caution">
    <text evidence="2">The sequence shown here is derived from an EMBL/GenBank/DDBJ whole genome shotgun (WGS) entry which is preliminary data.</text>
</comment>
<feature type="transmembrane region" description="Helical" evidence="1">
    <location>
        <begin position="45"/>
        <end position="68"/>
    </location>
</feature>
<dbReference type="Proteomes" id="UP000281112">
    <property type="component" value="Unassembled WGS sequence"/>
</dbReference>
<gene>
    <name evidence="2" type="ORF">EES38_20495</name>
</gene>
<keyword evidence="3" id="KW-1185">Reference proteome</keyword>
<keyword evidence="1" id="KW-0472">Membrane</keyword>
<dbReference type="EMBL" id="RJVQ01000015">
    <property type="protein sequence ID" value="RQW61160.1"/>
    <property type="molecule type" value="Genomic_DNA"/>
</dbReference>
<keyword evidence="1" id="KW-1133">Transmembrane helix</keyword>
<organism evidence="2 3">
    <name type="scientific">Vibrio viridaestus</name>
    <dbReference type="NCBI Taxonomy" id="2487322"/>
    <lineage>
        <taxon>Bacteria</taxon>
        <taxon>Pseudomonadati</taxon>
        <taxon>Pseudomonadota</taxon>
        <taxon>Gammaproteobacteria</taxon>
        <taxon>Vibrionales</taxon>
        <taxon>Vibrionaceae</taxon>
        <taxon>Vibrio</taxon>
    </lineage>
</organism>
<sequence length="83" mass="9512">MNVSKFKILSESISICLKVSQLNLRRSLLLLSKVELGRYQTSSSYPIILLSGFLSLAKTSQILTYLLIIKEKKNFYLLVEDEK</sequence>
<keyword evidence="1" id="KW-0812">Transmembrane</keyword>
<name>A0A3N9TB45_9VIBR</name>
<proteinExistence type="predicted"/>
<accession>A0A3N9TB45</accession>